<evidence type="ECO:0000313" key="7">
    <source>
        <dbReference type="EMBL" id="QEG19681.1"/>
    </source>
</evidence>
<dbReference type="Proteomes" id="UP000322887">
    <property type="component" value="Chromosome"/>
</dbReference>
<gene>
    <name evidence="5 7" type="primary">rpmC</name>
    <name evidence="6" type="ORF">DIT97_08555</name>
    <name evidence="7" type="ORF">GmarT_55820</name>
</gene>
<keyword evidence="3 5" id="KW-0687">Ribonucleoprotein</keyword>
<keyword evidence="9" id="KW-1185">Reference proteome</keyword>
<dbReference type="EMBL" id="DQAY01000051">
    <property type="protein sequence ID" value="HCO23095.1"/>
    <property type="molecule type" value="Genomic_DNA"/>
</dbReference>
<evidence type="ECO:0000313" key="6">
    <source>
        <dbReference type="EMBL" id="HCO23095.1"/>
    </source>
</evidence>
<evidence type="ECO:0000256" key="2">
    <source>
        <dbReference type="ARBA" id="ARBA00022980"/>
    </source>
</evidence>
<dbReference type="AlphaFoldDB" id="A0A3D3R2R6"/>
<dbReference type="NCBIfam" id="TIGR00012">
    <property type="entry name" value="L29"/>
    <property type="match status" value="1"/>
</dbReference>
<dbReference type="GO" id="GO:0006412">
    <property type="term" value="P:translation"/>
    <property type="evidence" value="ECO:0007669"/>
    <property type="project" value="UniProtKB-UniRule"/>
</dbReference>
<evidence type="ECO:0000256" key="1">
    <source>
        <dbReference type="ARBA" id="ARBA00009254"/>
    </source>
</evidence>
<dbReference type="GeneID" id="98650006"/>
<evidence type="ECO:0000256" key="3">
    <source>
        <dbReference type="ARBA" id="ARBA00023274"/>
    </source>
</evidence>
<dbReference type="FunFam" id="1.10.287.310:FF:000001">
    <property type="entry name" value="50S ribosomal protein L29"/>
    <property type="match status" value="1"/>
</dbReference>
<proteinExistence type="inferred from homology"/>
<dbReference type="Pfam" id="PF00831">
    <property type="entry name" value="Ribosomal_L29"/>
    <property type="match status" value="1"/>
</dbReference>
<accession>A0A3D3R2R6</accession>
<dbReference type="GO" id="GO:0022625">
    <property type="term" value="C:cytosolic large ribosomal subunit"/>
    <property type="evidence" value="ECO:0007669"/>
    <property type="project" value="TreeGrafter"/>
</dbReference>
<dbReference type="InterPro" id="IPR050063">
    <property type="entry name" value="Ribosomal_protein_uL29"/>
</dbReference>
<evidence type="ECO:0000256" key="4">
    <source>
        <dbReference type="ARBA" id="ARBA00035204"/>
    </source>
</evidence>
<accession>A0A517XJG4</accession>
<dbReference type="GO" id="GO:0003735">
    <property type="term" value="F:structural constituent of ribosome"/>
    <property type="evidence" value="ECO:0007669"/>
    <property type="project" value="InterPro"/>
</dbReference>
<comment type="similarity">
    <text evidence="1 5">Belongs to the universal ribosomal protein uL29 family.</text>
</comment>
<reference evidence="7 9" key="2">
    <citation type="submission" date="2019-08" db="EMBL/GenBank/DDBJ databases">
        <title>Deep-cultivation of Planctomycetes and their phenomic and genomic characterization uncovers novel biology.</title>
        <authorList>
            <person name="Wiegand S."/>
            <person name="Jogler M."/>
            <person name="Boedeker C."/>
            <person name="Pinto D."/>
            <person name="Vollmers J."/>
            <person name="Rivas-Marin E."/>
            <person name="Kohn T."/>
            <person name="Peeters S.H."/>
            <person name="Heuer A."/>
            <person name="Rast P."/>
            <person name="Oberbeckmann S."/>
            <person name="Bunk B."/>
            <person name="Jeske O."/>
            <person name="Meyerdierks A."/>
            <person name="Storesund J.E."/>
            <person name="Kallscheuer N."/>
            <person name="Luecker S."/>
            <person name="Lage O.M."/>
            <person name="Pohl T."/>
            <person name="Merkel B.J."/>
            <person name="Hornburger P."/>
            <person name="Mueller R.-W."/>
            <person name="Bruemmer F."/>
            <person name="Labrenz M."/>
            <person name="Spormann A.M."/>
            <person name="Op den Camp H."/>
            <person name="Overmann J."/>
            <person name="Amann R."/>
            <person name="Jetten M.S.M."/>
            <person name="Mascher T."/>
            <person name="Medema M.H."/>
            <person name="Devos D.P."/>
            <person name="Kaster A.-K."/>
            <person name="Ovreas L."/>
            <person name="Rohde M."/>
            <person name="Galperin M.Y."/>
            <person name="Jogler C."/>
        </authorList>
    </citation>
    <scope>NUCLEOTIDE SEQUENCE [LARGE SCALE GENOMIC DNA]</scope>
    <source>
        <strain evidence="7 9">DSM 8797</strain>
    </source>
</reference>
<dbReference type="RefSeq" id="WP_002649721.1">
    <property type="nucleotide sequence ID" value="NZ_CAXAST010000005.1"/>
</dbReference>
<reference evidence="6 8" key="1">
    <citation type="journal article" date="2018" name="Nat. Biotechnol.">
        <title>A standardized bacterial taxonomy based on genome phylogeny substantially revises the tree of life.</title>
        <authorList>
            <person name="Parks D.H."/>
            <person name="Chuvochina M."/>
            <person name="Waite D.W."/>
            <person name="Rinke C."/>
            <person name="Skarshewski A."/>
            <person name="Chaumeil P.A."/>
            <person name="Hugenholtz P."/>
        </authorList>
    </citation>
    <scope>NUCLEOTIDE SEQUENCE [LARGE SCALE GENOMIC DNA]</scope>
    <source>
        <strain evidence="6">UBA9375</strain>
    </source>
</reference>
<dbReference type="CDD" id="cd00427">
    <property type="entry name" value="Ribosomal_L29_HIP"/>
    <property type="match status" value="1"/>
</dbReference>
<dbReference type="PANTHER" id="PTHR10916">
    <property type="entry name" value="60S RIBOSOMAL PROTEIN L35/50S RIBOSOMAL PROTEIN L29"/>
    <property type="match status" value="1"/>
</dbReference>
<dbReference type="Gene3D" id="1.10.287.310">
    <property type="match status" value="1"/>
</dbReference>
<evidence type="ECO:0000256" key="5">
    <source>
        <dbReference type="HAMAP-Rule" id="MF_00374"/>
    </source>
</evidence>
<dbReference type="EMBL" id="CP042910">
    <property type="protein sequence ID" value="QEG19681.1"/>
    <property type="molecule type" value="Genomic_DNA"/>
</dbReference>
<evidence type="ECO:0000313" key="9">
    <source>
        <dbReference type="Proteomes" id="UP000322887"/>
    </source>
</evidence>
<dbReference type="Proteomes" id="UP000263642">
    <property type="component" value="Unassembled WGS sequence"/>
</dbReference>
<name>A0A3D3R2R6_9PLAN</name>
<dbReference type="PANTHER" id="PTHR10916:SF0">
    <property type="entry name" value="LARGE RIBOSOMAL SUBUNIT PROTEIN UL29C"/>
    <property type="match status" value="1"/>
</dbReference>
<organism evidence="6 8">
    <name type="scientific">Gimesia maris</name>
    <dbReference type="NCBI Taxonomy" id="122"/>
    <lineage>
        <taxon>Bacteria</taxon>
        <taxon>Pseudomonadati</taxon>
        <taxon>Planctomycetota</taxon>
        <taxon>Planctomycetia</taxon>
        <taxon>Planctomycetales</taxon>
        <taxon>Planctomycetaceae</taxon>
        <taxon>Gimesia</taxon>
    </lineage>
</organism>
<dbReference type="InterPro" id="IPR036049">
    <property type="entry name" value="Ribosomal_uL29_sf"/>
</dbReference>
<dbReference type="InterPro" id="IPR001854">
    <property type="entry name" value="Ribosomal_uL29"/>
</dbReference>
<dbReference type="SUPFAM" id="SSF46561">
    <property type="entry name" value="Ribosomal protein L29 (L29p)"/>
    <property type="match status" value="1"/>
</dbReference>
<keyword evidence="2 5" id="KW-0689">Ribosomal protein</keyword>
<dbReference type="HAMAP" id="MF_00374">
    <property type="entry name" value="Ribosomal_uL29"/>
    <property type="match status" value="1"/>
</dbReference>
<evidence type="ECO:0000313" key="8">
    <source>
        <dbReference type="Proteomes" id="UP000263642"/>
    </source>
</evidence>
<sequence>MTKASELREMNDEQLSFALQETQKELFQLRFQAATERLDAPSNIKRLRREIARIQTIRRERELSQQNNA</sequence>
<protein>
    <recommendedName>
        <fullName evidence="4 5">Large ribosomal subunit protein uL29</fullName>
    </recommendedName>
</protein>